<proteinExistence type="predicted"/>
<name>A0AAD1R369_PELCU</name>
<protein>
    <submittedName>
        <fullName evidence="1">Uncharacterized protein</fullName>
    </submittedName>
</protein>
<feature type="non-terminal residue" evidence="1">
    <location>
        <position position="85"/>
    </location>
</feature>
<dbReference type="EMBL" id="OW240912">
    <property type="protein sequence ID" value="CAH2223039.1"/>
    <property type="molecule type" value="Genomic_DNA"/>
</dbReference>
<organism evidence="1 2">
    <name type="scientific">Pelobates cultripes</name>
    <name type="common">Western spadefoot toad</name>
    <dbReference type="NCBI Taxonomy" id="61616"/>
    <lineage>
        <taxon>Eukaryota</taxon>
        <taxon>Metazoa</taxon>
        <taxon>Chordata</taxon>
        <taxon>Craniata</taxon>
        <taxon>Vertebrata</taxon>
        <taxon>Euteleostomi</taxon>
        <taxon>Amphibia</taxon>
        <taxon>Batrachia</taxon>
        <taxon>Anura</taxon>
        <taxon>Pelobatoidea</taxon>
        <taxon>Pelobatidae</taxon>
        <taxon>Pelobates</taxon>
    </lineage>
</organism>
<evidence type="ECO:0000313" key="1">
    <source>
        <dbReference type="EMBL" id="CAH2223039.1"/>
    </source>
</evidence>
<reference evidence="1" key="1">
    <citation type="submission" date="2022-03" db="EMBL/GenBank/DDBJ databases">
        <authorList>
            <person name="Alioto T."/>
            <person name="Alioto T."/>
            <person name="Gomez Garrido J."/>
        </authorList>
    </citation>
    <scope>NUCLEOTIDE SEQUENCE</scope>
</reference>
<sequence length="85" mass="9736">MRRATSCPDFGSEEPLTQIYKQTNSIIDDTLRVWCKLRYARQLTTSPNPLTPITYNPGLAGGLHPAALKRFHTTDWNYMHQWSVG</sequence>
<gene>
    <name evidence="1" type="ORF">PECUL_23A049551</name>
</gene>
<accession>A0AAD1R369</accession>
<dbReference type="Proteomes" id="UP001295444">
    <property type="component" value="Chromosome 01"/>
</dbReference>
<keyword evidence="2" id="KW-1185">Reference proteome</keyword>
<dbReference type="AlphaFoldDB" id="A0AAD1R369"/>
<evidence type="ECO:0000313" key="2">
    <source>
        <dbReference type="Proteomes" id="UP001295444"/>
    </source>
</evidence>